<dbReference type="EMBL" id="MU806287">
    <property type="protein sequence ID" value="KAJ3836875.1"/>
    <property type="molecule type" value="Genomic_DNA"/>
</dbReference>
<feature type="transmembrane region" description="Helical" evidence="2">
    <location>
        <begin position="99"/>
        <end position="119"/>
    </location>
</feature>
<proteinExistence type="predicted"/>
<feature type="region of interest" description="Disordered" evidence="1">
    <location>
        <begin position="1"/>
        <end position="28"/>
    </location>
</feature>
<dbReference type="Proteomes" id="UP001163846">
    <property type="component" value="Unassembled WGS sequence"/>
</dbReference>
<reference evidence="3" key="1">
    <citation type="submission" date="2022-08" db="EMBL/GenBank/DDBJ databases">
        <authorList>
            <consortium name="DOE Joint Genome Institute"/>
            <person name="Min B."/>
            <person name="Riley R."/>
            <person name="Sierra-Patev S."/>
            <person name="Naranjo-Ortiz M."/>
            <person name="Looney B."/>
            <person name="Konkel Z."/>
            <person name="Slot J.C."/>
            <person name="Sakamoto Y."/>
            <person name="Steenwyk J.L."/>
            <person name="Rokas A."/>
            <person name="Carro J."/>
            <person name="Camarero S."/>
            <person name="Ferreira P."/>
            <person name="Molpeceres G."/>
            <person name="Ruiz-Duenas F.J."/>
            <person name="Serrano A."/>
            <person name="Henrissat B."/>
            <person name="Drula E."/>
            <person name="Hughes K.W."/>
            <person name="Mata J.L."/>
            <person name="Ishikawa N.K."/>
            <person name="Vargas-Isla R."/>
            <person name="Ushijima S."/>
            <person name="Smith C.A."/>
            <person name="Ahrendt S."/>
            <person name="Andreopoulos W."/>
            <person name="He G."/>
            <person name="Labutti K."/>
            <person name="Lipzen A."/>
            <person name="Ng V."/>
            <person name="Sandor L."/>
            <person name="Barry K."/>
            <person name="Martinez A.T."/>
            <person name="Xiao Y."/>
            <person name="Gibbons J.G."/>
            <person name="Terashima K."/>
            <person name="Hibbett D.S."/>
            <person name="Grigoriev I.V."/>
        </authorList>
    </citation>
    <scope>NUCLEOTIDE SEQUENCE</scope>
    <source>
        <strain evidence="3">TFB9207</strain>
    </source>
</reference>
<gene>
    <name evidence="3" type="ORF">F5878DRAFT_662593</name>
</gene>
<accession>A0AA38P672</accession>
<feature type="transmembrane region" description="Helical" evidence="2">
    <location>
        <begin position="198"/>
        <end position="218"/>
    </location>
</feature>
<name>A0AA38P672_9AGAR</name>
<feature type="region of interest" description="Disordered" evidence="1">
    <location>
        <begin position="309"/>
        <end position="345"/>
    </location>
</feature>
<protein>
    <submittedName>
        <fullName evidence="3">Uncharacterized protein</fullName>
    </submittedName>
</protein>
<feature type="transmembrane region" description="Helical" evidence="2">
    <location>
        <begin position="131"/>
        <end position="148"/>
    </location>
</feature>
<keyword evidence="2" id="KW-0472">Membrane</keyword>
<keyword evidence="2" id="KW-1133">Transmembrane helix</keyword>
<evidence type="ECO:0000313" key="3">
    <source>
        <dbReference type="EMBL" id="KAJ3836875.1"/>
    </source>
</evidence>
<keyword evidence="4" id="KW-1185">Reference proteome</keyword>
<sequence length="560" mass="61671">MTLAAATIPTPTSAGQRESLPAVTPSSPYQHVLPRITNAPSTDDYPIQVAVALTTTIVIPDYPLYYDSPIFQFSPDYQALPDGSLIAAPFRLELQQDSGILLLVGVLMTIFLRNAFVSGNYLRRIKVQRTLIFRMLFVSQVVAFVGLVPKTLSFLTPHVNCQGAEIGIAIASTSSIIFIMTGVLGYKAYKCLANSNFVLVTLAILTIGAISTSLADYITVRGARRLTGSCGRVDNLRWMRIFIILQLAQSFFLCCCFLFAVWKSRRSPVARDRISVRLSMDFGECAPSEKSHLLDRWEIITRSDPEEVVVSHESHQQNPGSVVHSETPTRQSSVREASASHSLPSSRLRLRRTTQVGDGNAARPLSSGPAASLAPSTFSRISHYMPRLFRAVMKDELCYTAMITVFCAIVAIIAVVGVTSERLLWFMGWACLYWAATSIFATHSLGRAVSRHERENILQTAALYTRRWENERARTTRTSRNMASSNSIRSSANGTSNADSENPFDDAQAIHSAYRHSLLSSLDTASPSRLPSSRSSLILYPTPTLQFPVASGRRTSLDST</sequence>
<feature type="transmembrane region" description="Helical" evidence="2">
    <location>
        <begin position="424"/>
        <end position="445"/>
    </location>
</feature>
<feature type="region of interest" description="Disordered" evidence="1">
    <location>
        <begin position="474"/>
        <end position="503"/>
    </location>
</feature>
<evidence type="ECO:0000313" key="4">
    <source>
        <dbReference type="Proteomes" id="UP001163846"/>
    </source>
</evidence>
<feature type="transmembrane region" description="Helical" evidence="2">
    <location>
        <begin position="238"/>
        <end position="262"/>
    </location>
</feature>
<dbReference type="AlphaFoldDB" id="A0AA38P672"/>
<feature type="compositionally biased region" description="Polar residues" evidence="1">
    <location>
        <begin position="316"/>
        <end position="334"/>
    </location>
</feature>
<evidence type="ECO:0000256" key="1">
    <source>
        <dbReference type="SAM" id="MobiDB-lite"/>
    </source>
</evidence>
<comment type="caution">
    <text evidence="3">The sequence shown here is derived from an EMBL/GenBank/DDBJ whole genome shotgun (WGS) entry which is preliminary data.</text>
</comment>
<feature type="compositionally biased region" description="Low complexity" evidence="1">
    <location>
        <begin position="335"/>
        <end position="345"/>
    </location>
</feature>
<evidence type="ECO:0000256" key="2">
    <source>
        <dbReference type="SAM" id="Phobius"/>
    </source>
</evidence>
<keyword evidence="2" id="KW-0812">Transmembrane</keyword>
<organism evidence="3 4">
    <name type="scientific">Lentinula raphanica</name>
    <dbReference type="NCBI Taxonomy" id="153919"/>
    <lineage>
        <taxon>Eukaryota</taxon>
        <taxon>Fungi</taxon>
        <taxon>Dikarya</taxon>
        <taxon>Basidiomycota</taxon>
        <taxon>Agaricomycotina</taxon>
        <taxon>Agaricomycetes</taxon>
        <taxon>Agaricomycetidae</taxon>
        <taxon>Agaricales</taxon>
        <taxon>Marasmiineae</taxon>
        <taxon>Omphalotaceae</taxon>
        <taxon>Lentinula</taxon>
    </lineage>
</organism>
<feature type="transmembrane region" description="Helical" evidence="2">
    <location>
        <begin position="397"/>
        <end position="418"/>
    </location>
</feature>
<feature type="transmembrane region" description="Helical" evidence="2">
    <location>
        <begin position="168"/>
        <end position="186"/>
    </location>
</feature>
<feature type="compositionally biased region" description="Polar residues" evidence="1">
    <location>
        <begin position="476"/>
        <end position="500"/>
    </location>
</feature>